<feature type="domain" description="MROH2B-like HEAT-repeats" evidence="2">
    <location>
        <begin position="260"/>
        <end position="461"/>
    </location>
</feature>
<reference evidence="4 5" key="1">
    <citation type="submission" date="2020-06" db="EMBL/GenBank/DDBJ databases">
        <title>WGS assembly of Ceratodon purpureus strain R40.</title>
        <authorList>
            <person name="Carey S.B."/>
            <person name="Jenkins J."/>
            <person name="Shu S."/>
            <person name="Lovell J.T."/>
            <person name="Sreedasyam A."/>
            <person name="Maumus F."/>
            <person name="Tiley G.P."/>
            <person name="Fernandez-Pozo N."/>
            <person name="Barry K."/>
            <person name="Chen C."/>
            <person name="Wang M."/>
            <person name="Lipzen A."/>
            <person name="Daum C."/>
            <person name="Saski C.A."/>
            <person name="Payton A.C."/>
            <person name="Mcbreen J.C."/>
            <person name="Conrad R.E."/>
            <person name="Kollar L.M."/>
            <person name="Olsson S."/>
            <person name="Huttunen S."/>
            <person name="Landis J.B."/>
            <person name="Wickett N.J."/>
            <person name="Johnson M.G."/>
            <person name="Rensing S.A."/>
            <person name="Grimwood J."/>
            <person name="Schmutz J."/>
            <person name="Mcdaniel S.F."/>
        </authorList>
    </citation>
    <scope>NUCLEOTIDE SEQUENCE [LARGE SCALE GENOMIC DNA]</scope>
    <source>
        <strain evidence="4 5">R40</strain>
    </source>
</reference>
<keyword evidence="1" id="KW-0677">Repeat</keyword>
<dbReference type="GO" id="GO:0005737">
    <property type="term" value="C:cytoplasm"/>
    <property type="evidence" value="ECO:0007669"/>
    <property type="project" value="TreeGrafter"/>
</dbReference>
<gene>
    <name evidence="4" type="ORF">KC19_11G011900</name>
</gene>
<accession>A0A8T0GCY1</accession>
<dbReference type="EMBL" id="CM026432">
    <property type="protein sequence ID" value="KAG0555909.1"/>
    <property type="molecule type" value="Genomic_DNA"/>
</dbReference>
<protein>
    <submittedName>
        <fullName evidence="4">Uncharacterized protein</fullName>
    </submittedName>
</protein>
<name>A0A8T0GCY1_CERPU</name>
<dbReference type="InterPro" id="IPR056282">
    <property type="entry name" value="MROH2B-like_N_HEAT"/>
</dbReference>
<evidence type="ECO:0000259" key="2">
    <source>
        <dbReference type="Pfam" id="PF23210"/>
    </source>
</evidence>
<dbReference type="AlphaFoldDB" id="A0A8T0GCY1"/>
<evidence type="ECO:0000259" key="3">
    <source>
        <dbReference type="Pfam" id="PF23221"/>
    </source>
</evidence>
<dbReference type="PANTHER" id="PTHR23120:SF0">
    <property type="entry name" value="MAESTRO HEAT-LIKE REPEAT FAMILY MEMBER 1"/>
    <property type="match status" value="1"/>
</dbReference>
<dbReference type="PANTHER" id="PTHR23120">
    <property type="entry name" value="MAESTRO-RELATED HEAT DOMAIN-CONTAINING"/>
    <property type="match status" value="1"/>
</dbReference>
<dbReference type="InterPro" id="IPR016024">
    <property type="entry name" value="ARM-type_fold"/>
</dbReference>
<evidence type="ECO:0000256" key="1">
    <source>
        <dbReference type="ARBA" id="ARBA00022737"/>
    </source>
</evidence>
<comment type="caution">
    <text evidence="4">The sequence shown here is derived from an EMBL/GenBank/DDBJ whole genome shotgun (WGS) entry which is preliminary data.</text>
</comment>
<dbReference type="Proteomes" id="UP000822688">
    <property type="component" value="Chromosome 11"/>
</dbReference>
<evidence type="ECO:0000313" key="5">
    <source>
        <dbReference type="Proteomes" id="UP000822688"/>
    </source>
</evidence>
<dbReference type="SUPFAM" id="SSF48371">
    <property type="entry name" value="ARM repeat"/>
    <property type="match status" value="1"/>
</dbReference>
<dbReference type="InterPro" id="IPR055408">
    <property type="entry name" value="HEAT_MROH2B-like"/>
</dbReference>
<dbReference type="Pfam" id="PF23221">
    <property type="entry name" value="HEAT_MROH2B_1st"/>
    <property type="match status" value="1"/>
</dbReference>
<evidence type="ECO:0000313" key="4">
    <source>
        <dbReference type="EMBL" id="KAG0555909.1"/>
    </source>
</evidence>
<dbReference type="InterPro" id="IPR045206">
    <property type="entry name" value="Maestro_heat-like_prot"/>
</dbReference>
<organism evidence="4 5">
    <name type="scientific">Ceratodon purpureus</name>
    <name type="common">Fire moss</name>
    <name type="synonym">Dicranum purpureum</name>
    <dbReference type="NCBI Taxonomy" id="3225"/>
    <lineage>
        <taxon>Eukaryota</taxon>
        <taxon>Viridiplantae</taxon>
        <taxon>Streptophyta</taxon>
        <taxon>Embryophyta</taxon>
        <taxon>Bryophyta</taxon>
        <taxon>Bryophytina</taxon>
        <taxon>Bryopsida</taxon>
        <taxon>Dicranidae</taxon>
        <taxon>Pseudoditrichales</taxon>
        <taxon>Ditrichaceae</taxon>
        <taxon>Ceratodon</taxon>
    </lineage>
</organism>
<dbReference type="Gene3D" id="1.25.10.10">
    <property type="entry name" value="Leucine-rich Repeat Variant"/>
    <property type="match status" value="2"/>
</dbReference>
<proteinExistence type="predicted"/>
<feature type="domain" description="MROH2B-like N-terminal HEAT-repeats" evidence="3">
    <location>
        <begin position="37"/>
        <end position="252"/>
    </location>
</feature>
<keyword evidence="5" id="KW-1185">Reference proteome</keyword>
<dbReference type="Pfam" id="PF23210">
    <property type="entry name" value="HEAT_Maestro_2"/>
    <property type="match status" value="1"/>
</dbReference>
<sequence length="513" mass="56236">MTSDGATGASRIAVIRVLVAAMGDSARSVQEAAASALCEIARQNAESVLDCCATSLRAGKRVVSYRAGLLLIMAYTVREMSEEQINSVLMRNTAKLAMAELSANKDDIIDWRSAASNLLVAVGSRLPDVLMDETFNQLAGGGVPVVGLIQTLAEFATSYGLQFAPRLKNVLSRVLPILGGVRDNQRHAFAKAFTSWCDTMSHSHEVCTPNLSPDGDLQALLHQAFDLMLDSWILSQDAEVRLATAEALGKMMGLVSRLHLSSALPRLLPSILTVCRKEKENPLPATSCLHTFLSLILANDGGLPMIDFLALAPALNMLLPKAYLTVKKGSSIAFSAQMKNHNEVLRCFVTIRSAYPSEIFNYLLHQIRTQESWIQLGTLSVWKHLVIRYSELWFIRRGEIAEGVKYLLTKRDSKMRKSIAELIVCMASSGYLDKETGEACIAFLVKQCALLDSKRSSSDGNRAVAEKENAAECALNFLQEKVQLSPHMNCDFVPEQSIQNLGFELLEVSLLIV</sequence>
<dbReference type="InterPro" id="IPR011989">
    <property type="entry name" value="ARM-like"/>
</dbReference>